<evidence type="ECO:0000256" key="3">
    <source>
        <dbReference type="PROSITE-ProRule" id="PRU00221"/>
    </source>
</evidence>
<dbReference type="HOGENOM" id="CLU_000288_6_0_1"/>
<protein>
    <recommendedName>
        <fullName evidence="5">NACHT domain-containing protein</fullName>
    </recommendedName>
</protein>
<dbReference type="AlphaFoldDB" id="A0A0C3CF64"/>
<dbReference type="SUPFAM" id="SSF52540">
    <property type="entry name" value="P-loop containing nucleoside triphosphate hydrolases"/>
    <property type="match status" value="1"/>
</dbReference>
<dbReference type="EMBL" id="KN832977">
    <property type="protein sequence ID" value="KIM88392.1"/>
    <property type="molecule type" value="Genomic_DNA"/>
</dbReference>
<feature type="domain" description="NACHT" evidence="5">
    <location>
        <begin position="101"/>
        <end position="253"/>
    </location>
</feature>
<proteinExistence type="predicted"/>
<sequence>MIDSEVEANNSSSNTSGTRSDPTAKVTILDRAQADVRHATFTTVGRDNITYVNYASEVKEILSALKPVDRSGYYVQPCMKGTREKIFAEIDTWLDDIDAPNVLWIVGSPGSGKSTIASSLVSQFTKRGRMGSNFVFKRGNVTLSDPAAVWRTIAHDLARYDDRFASILVAVLKSGTVDPGRPDIASHFESLIMEPLTKRYNQSLTHDIPVIVLDGLDECGSDPSQTRQRNALLDTFVHWSHLPRKFKLIVTGRDEPEVDTETTQDIRNFFGRHFAEIGGPYLDDWPGEKVLDTLTARAAGLSIWAETAIRFVEQGLPDEQLEHILVGNLGEEDNVTKLYRQILELSFRDANVRMLNVLRQVATVIILAKITLHVDDLPSFILQPKASVTVILNKLSSVISVGSDSSIRIRHLSFTEFMCNPHRCPQRFYVDRFKGSHNMSMACLRLMKKCLKFNICDLETSYLPNKHVEDLSRRITRNIRHPLIYSCRFWAAHIRDTPTDLKENVDLIADVRDIFQSYFLYWLEVMSLTEEVMAANIALLSVAGWIQVFDAKLSDIVRDGSRFIVNFFTPISESTPHIYLSALPFAPRESFIAMHYRSQFPNTISIHLGQDHTWKAGINVLHCHKDAIPSVTFSPDGKQIVSGSHDKSIRVWDAETGEMVSGPFEGHTDGVKSVAISPDGKWIVSGSHDKSICVWDAETGEMVSGPFEGHTNGVLSVAFSPNGKWIVSGSHDKSICVWDVETGEMVSGPFEGHTDGVLSVAFSPDGKWIVSGSNDKSICVWDAETGEMVSGPFEGHTDGVRSVAISPDGRWIVSGSYDKSIRVWDAETGEMVSGPFKGHTDGVRSVSFSPDGKQIVSGSNDKYICVWDAETGEMVSGLFEGHKNEVMSVAFSPDGKWIVSGSLDKSIHVWDAETGEMVSDPFKGHTDGVLSVAFSPDGKWIVSGSLDKSIRVWDAETSQVTVLGTGGHMKVMNSTSSIHCISSGWVCYPHLISAPLVQPTFLFWVPYLNRTGLCGIDTLLVLGAHPTRVDLSQFVHDTSWTLCCSSH</sequence>
<dbReference type="InterPro" id="IPR050349">
    <property type="entry name" value="WD_LIS1/nudF_dynein_reg"/>
</dbReference>
<keyword evidence="7" id="KW-1185">Reference proteome</keyword>
<dbReference type="PROSITE" id="PS50082">
    <property type="entry name" value="WD_REPEATS_2"/>
    <property type="match status" value="8"/>
</dbReference>
<reference evidence="7" key="2">
    <citation type="submission" date="2015-01" db="EMBL/GenBank/DDBJ databases">
        <title>Evolutionary Origins and Diversification of the Mycorrhizal Mutualists.</title>
        <authorList>
            <consortium name="DOE Joint Genome Institute"/>
            <consortium name="Mycorrhizal Genomics Consortium"/>
            <person name="Kohler A."/>
            <person name="Kuo A."/>
            <person name="Nagy L.G."/>
            <person name="Floudas D."/>
            <person name="Copeland A."/>
            <person name="Barry K.W."/>
            <person name="Cichocki N."/>
            <person name="Veneault-Fourrey C."/>
            <person name="LaButti K."/>
            <person name="Lindquist E.A."/>
            <person name="Lipzen A."/>
            <person name="Lundell T."/>
            <person name="Morin E."/>
            <person name="Murat C."/>
            <person name="Riley R."/>
            <person name="Ohm R."/>
            <person name="Sun H."/>
            <person name="Tunlid A."/>
            <person name="Henrissat B."/>
            <person name="Grigoriev I.V."/>
            <person name="Hibbett D.S."/>
            <person name="Martin F."/>
        </authorList>
    </citation>
    <scope>NUCLEOTIDE SEQUENCE [LARGE SCALE GENOMIC DNA]</scope>
    <source>
        <strain evidence="7">F 1598</strain>
    </source>
</reference>
<dbReference type="Pfam" id="PF23414">
    <property type="entry name" value="Beta-prop_EML_2"/>
    <property type="match status" value="1"/>
</dbReference>
<dbReference type="InterPro" id="IPR007111">
    <property type="entry name" value="NACHT_NTPase"/>
</dbReference>
<accession>A0A0C3CF64</accession>
<dbReference type="Gene3D" id="2.130.10.10">
    <property type="entry name" value="YVTN repeat-like/Quinoprotein amine dehydrogenase"/>
    <property type="match status" value="4"/>
</dbReference>
<dbReference type="OrthoDB" id="538223at2759"/>
<dbReference type="STRING" id="765440.A0A0C3CF64"/>
<dbReference type="Proteomes" id="UP000054166">
    <property type="component" value="Unassembled WGS sequence"/>
</dbReference>
<keyword evidence="1 3" id="KW-0853">WD repeat</keyword>
<evidence type="ECO:0000256" key="2">
    <source>
        <dbReference type="ARBA" id="ARBA00022737"/>
    </source>
</evidence>
<dbReference type="InterPro" id="IPR056884">
    <property type="entry name" value="NPHP3-like_N"/>
</dbReference>
<dbReference type="InterPro" id="IPR020472">
    <property type="entry name" value="WD40_PAC1"/>
</dbReference>
<dbReference type="Gene3D" id="3.40.50.300">
    <property type="entry name" value="P-loop containing nucleotide triphosphate hydrolases"/>
    <property type="match status" value="1"/>
</dbReference>
<feature type="repeat" description="WD" evidence="3">
    <location>
        <begin position="922"/>
        <end position="963"/>
    </location>
</feature>
<dbReference type="Pfam" id="PF24883">
    <property type="entry name" value="NPHP3_N"/>
    <property type="match status" value="1"/>
</dbReference>
<feature type="repeat" description="WD" evidence="3">
    <location>
        <begin position="836"/>
        <end position="877"/>
    </location>
</feature>
<dbReference type="InterPro" id="IPR055442">
    <property type="entry name" value="Beta-prop_EML-like_2nd"/>
</dbReference>
<dbReference type="PRINTS" id="PR00320">
    <property type="entry name" value="GPROTEINBRPT"/>
</dbReference>
<dbReference type="Pfam" id="PF00400">
    <property type="entry name" value="WD40"/>
    <property type="match status" value="4"/>
</dbReference>
<feature type="repeat" description="WD" evidence="3">
    <location>
        <begin position="750"/>
        <end position="791"/>
    </location>
</feature>
<feature type="repeat" description="WD" evidence="3">
    <location>
        <begin position="879"/>
        <end position="920"/>
    </location>
</feature>
<dbReference type="InterPro" id="IPR001680">
    <property type="entry name" value="WD40_rpt"/>
</dbReference>
<organism evidence="6 7">
    <name type="scientific">Piloderma croceum (strain F 1598)</name>
    <dbReference type="NCBI Taxonomy" id="765440"/>
    <lineage>
        <taxon>Eukaryota</taxon>
        <taxon>Fungi</taxon>
        <taxon>Dikarya</taxon>
        <taxon>Basidiomycota</taxon>
        <taxon>Agaricomycotina</taxon>
        <taxon>Agaricomycetes</taxon>
        <taxon>Agaricomycetidae</taxon>
        <taxon>Atheliales</taxon>
        <taxon>Atheliaceae</taxon>
        <taxon>Piloderma</taxon>
    </lineage>
</organism>
<evidence type="ECO:0000313" key="6">
    <source>
        <dbReference type="EMBL" id="KIM88392.1"/>
    </source>
</evidence>
<gene>
    <name evidence="6" type="ORF">PILCRDRAFT_3390</name>
</gene>
<evidence type="ECO:0000256" key="1">
    <source>
        <dbReference type="ARBA" id="ARBA00022574"/>
    </source>
</evidence>
<dbReference type="InterPro" id="IPR019775">
    <property type="entry name" value="WD40_repeat_CS"/>
</dbReference>
<dbReference type="SUPFAM" id="SSF50998">
    <property type="entry name" value="Quinoprotein alcohol dehydrogenase-like"/>
    <property type="match status" value="1"/>
</dbReference>
<dbReference type="InterPro" id="IPR027417">
    <property type="entry name" value="P-loop_NTPase"/>
</dbReference>
<feature type="repeat" description="WD" evidence="3">
    <location>
        <begin position="621"/>
        <end position="662"/>
    </location>
</feature>
<evidence type="ECO:0000256" key="4">
    <source>
        <dbReference type="SAM" id="MobiDB-lite"/>
    </source>
</evidence>
<dbReference type="PROSITE" id="PS00678">
    <property type="entry name" value="WD_REPEATS_1"/>
    <property type="match status" value="8"/>
</dbReference>
<evidence type="ECO:0000313" key="7">
    <source>
        <dbReference type="Proteomes" id="UP000054166"/>
    </source>
</evidence>
<reference evidence="6 7" key="1">
    <citation type="submission" date="2014-04" db="EMBL/GenBank/DDBJ databases">
        <authorList>
            <consortium name="DOE Joint Genome Institute"/>
            <person name="Kuo A."/>
            <person name="Tarkka M."/>
            <person name="Buscot F."/>
            <person name="Kohler A."/>
            <person name="Nagy L.G."/>
            <person name="Floudas D."/>
            <person name="Copeland A."/>
            <person name="Barry K.W."/>
            <person name="Cichocki N."/>
            <person name="Veneault-Fourrey C."/>
            <person name="LaButti K."/>
            <person name="Lindquist E.A."/>
            <person name="Lipzen A."/>
            <person name="Lundell T."/>
            <person name="Morin E."/>
            <person name="Murat C."/>
            <person name="Sun H."/>
            <person name="Tunlid A."/>
            <person name="Henrissat B."/>
            <person name="Grigoriev I.V."/>
            <person name="Hibbett D.S."/>
            <person name="Martin F."/>
            <person name="Nordberg H.P."/>
            <person name="Cantor M.N."/>
            <person name="Hua S.X."/>
        </authorList>
    </citation>
    <scope>NUCLEOTIDE SEQUENCE [LARGE SCALE GENOMIC DNA]</scope>
    <source>
        <strain evidence="6 7">F 1598</strain>
    </source>
</reference>
<feature type="repeat" description="WD" evidence="3">
    <location>
        <begin position="793"/>
        <end position="834"/>
    </location>
</feature>
<dbReference type="CDD" id="cd00200">
    <property type="entry name" value="WD40"/>
    <property type="match status" value="1"/>
</dbReference>
<dbReference type="PROSITE" id="PS50837">
    <property type="entry name" value="NACHT"/>
    <property type="match status" value="1"/>
</dbReference>
<feature type="repeat" description="WD" evidence="3">
    <location>
        <begin position="664"/>
        <end position="705"/>
    </location>
</feature>
<dbReference type="PANTHER" id="PTHR44129">
    <property type="entry name" value="WD REPEAT-CONTAINING PROTEIN POP1"/>
    <property type="match status" value="1"/>
</dbReference>
<feature type="region of interest" description="Disordered" evidence="4">
    <location>
        <begin position="1"/>
        <end position="23"/>
    </location>
</feature>
<dbReference type="InParanoid" id="A0A0C3CF64"/>
<dbReference type="SMART" id="SM00320">
    <property type="entry name" value="WD40"/>
    <property type="match status" value="8"/>
</dbReference>
<dbReference type="InterPro" id="IPR015943">
    <property type="entry name" value="WD40/YVTN_repeat-like_dom_sf"/>
</dbReference>
<feature type="repeat" description="WD" evidence="3">
    <location>
        <begin position="707"/>
        <end position="748"/>
    </location>
</feature>
<keyword evidence="2" id="KW-0677">Repeat</keyword>
<evidence type="ECO:0000259" key="5">
    <source>
        <dbReference type="PROSITE" id="PS50837"/>
    </source>
</evidence>
<dbReference type="InterPro" id="IPR011047">
    <property type="entry name" value="Quinoprotein_ADH-like_sf"/>
</dbReference>
<name>A0A0C3CF64_PILCF</name>
<dbReference type="PROSITE" id="PS50294">
    <property type="entry name" value="WD_REPEATS_REGION"/>
    <property type="match status" value="8"/>
</dbReference>